<name>A0A7J6MMY2_PEROL</name>
<dbReference type="EMBL" id="JABAHT010000147">
    <property type="protein sequence ID" value="KAF4663228.1"/>
    <property type="molecule type" value="Genomic_DNA"/>
</dbReference>
<feature type="signal peptide" evidence="7">
    <location>
        <begin position="1"/>
        <end position="19"/>
    </location>
</feature>
<feature type="transmembrane region" description="Helical" evidence="6">
    <location>
        <begin position="188"/>
        <end position="207"/>
    </location>
</feature>
<reference evidence="10 11" key="1">
    <citation type="submission" date="2020-04" db="EMBL/GenBank/DDBJ databases">
        <title>Perkinsus olseni comparative genomics.</title>
        <authorList>
            <person name="Bogema D.R."/>
        </authorList>
    </citation>
    <scope>NUCLEOTIDE SEQUENCE [LARGE SCALE GENOMIC DNA]</scope>
    <source>
        <strain evidence="8">ATCC PRA-179</strain>
        <strain evidence="9">ATCC PRA-31</strain>
    </source>
</reference>
<sequence length="521" mass="58455">MRVNLLTLIALATCYAAEGGEVNCTELGFDPAVLKCDTCVRLRRSLEPRKEAEGIEKECRQCCNLVDASGRNAIYKKAELVTSRMALEARQDLSDFVNRKVPELKKRGYDITVSTRRLVQTVLALTKVDDAGKEEEEAETDYLDGWICGWLSRESLTAISCFFRGLDLMFYEIAFKEKSTLAIFRHPLTISLAFTVLSCIIAGVHVVKHWRAGKVFGDKYYRGLVCRILVVVPVSSVCSMVTVLLPSARYMCETVQHMEAVPVRRDYPLPLNWCLPPPQLDMKFLTAVRVSVLQFVFLKPLCAVAALLCSLHGLYKEGDLGLWAPFTWIFLVVHTSLSVAMYGLATFYWILQDLLEPYRPLSKFALIKLIVFLPWFQYTLVVAAWFMFGRSFSDDTYTTALVYEGLLECVELCLLACFFVTAYPVGGSWIIGVNKECHDDEIEPLAEDGEREVSERLRSLLLPEDILHEALDVVTGGGAGSASRSTSSSLGRGHRGESNSVAVRRSVQHEYDQRASNEVEL</sequence>
<feature type="transmembrane region" description="Helical" evidence="6">
    <location>
        <begin position="228"/>
        <end position="248"/>
    </location>
</feature>
<dbReference type="AlphaFoldDB" id="A0A7J6MMY2"/>
<feature type="compositionally biased region" description="Basic and acidic residues" evidence="5">
    <location>
        <begin position="507"/>
        <end position="521"/>
    </location>
</feature>
<dbReference type="Proteomes" id="UP000572268">
    <property type="component" value="Unassembled WGS sequence"/>
</dbReference>
<evidence type="ECO:0000256" key="7">
    <source>
        <dbReference type="SAM" id="SignalP"/>
    </source>
</evidence>
<keyword evidence="4 6" id="KW-0472">Membrane</keyword>
<dbReference type="OrthoDB" id="5348404at2759"/>
<dbReference type="Pfam" id="PF03619">
    <property type="entry name" value="Solute_trans_a"/>
    <property type="match status" value="2"/>
</dbReference>
<evidence type="ECO:0000256" key="1">
    <source>
        <dbReference type="ARBA" id="ARBA00004141"/>
    </source>
</evidence>
<dbReference type="Proteomes" id="UP000570595">
    <property type="component" value="Unassembled WGS sequence"/>
</dbReference>
<keyword evidence="3 6" id="KW-1133">Transmembrane helix</keyword>
<accession>A0A7J6MMY2</accession>
<protein>
    <recommendedName>
        <fullName evidence="12">Transmembrane protein</fullName>
    </recommendedName>
</protein>
<dbReference type="PANTHER" id="PTHR23423">
    <property type="entry name" value="ORGANIC SOLUTE TRANSPORTER-RELATED"/>
    <property type="match status" value="1"/>
</dbReference>
<evidence type="ECO:0000256" key="3">
    <source>
        <dbReference type="ARBA" id="ARBA00022989"/>
    </source>
</evidence>
<dbReference type="SMART" id="SM01417">
    <property type="entry name" value="Solute_trans_a"/>
    <property type="match status" value="1"/>
</dbReference>
<dbReference type="InterPro" id="IPR005178">
    <property type="entry name" value="Ostalpha/TMEM184C"/>
</dbReference>
<evidence type="ECO:0000313" key="11">
    <source>
        <dbReference type="Proteomes" id="UP000572268"/>
    </source>
</evidence>
<evidence type="ECO:0000313" key="8">
    <source>
        <dbReference type="EMBL" id="KAF4663228.1"/>
    </source>
</evidence>
<feature type="transmembrane region" description="Helical" evidence="6">
    <location>
        <begin position="292"/>
        <end position="314"/>
    </location>
</feature>
<feature type="transmembrane region" description="Helical" evidence="6">
    <location>
        <begin position="409"/>
        <end position="431"/>
    </location>
</feature>
<gene>
    <name evidence="9" type="ORF">FOL46_008157</name>
    <name evidence="8" type="ORF">FOZ61_001799</name>
</gene>
<organism evidence="9 11">
    <name type="scientific">Perkinsus olseni</name>
    <name type="common">Perkinsus atlanticus</name>
    <dbReference type="NCBI Taxonomy" id="32597"/>
    <lineage>
        <taxon>Eukaryota</taxon>
        <taxon>Sar</taxon>
        <taxon>Alveolata</taxon>
        <taxon>Perkinsozoa</taxon>
        <taxon>Perkinsea</taxon>
        <taxon>Perkinsida</taxon>
        <taxon>Perkinsidae</taxon>
        <taxon>Perkinsus</taxon>
    </lineage>
</organism>
<feature type="transmembrane region" description="Helical" evidence="6">
    <location>
        <begin position="366"/>
        <end position="388"/>
    </location>
</feature>
<evidence type="ECO:0000313" key="9">
    <source>
        <dbReference type="EMBL" id="KAF4672915.1"/>
    </source>
</evidence>
<feature type="transmembrane region" description="Helical" evidence="6">
    <location>
        <begin position="326"/>
        <end position="351"/>
    </location>
</feature>
<keyword evidence="7" id="KW-0732">Signal</keyword>
<proteinExistence type="predicted"/>
<dbReference type="GO" id="GO:0016020">
    <property type="term" value="C:membrane"/>
    <property type="evidence" value="ECO:0007669"/>
    <property type="project" value="UniProtKB-SubCell"/>
</dbReference>
<feature type="region of interest" description="Disordered" evidence="5">
    <location>
        <begin position="476"/>
        <end position="521"/>
    </location>
</feature>
<evidence type="ECO:0000256" key="2">
    <source>
        <dbReference type="ARBA" id="ARBA00022692"/>
    </source>
</evidence>
<evidence type="ECO:0008006" key="12">
    <source>
        <dbReference type="Google" id="ProtNLM"/>
    </source>
</evidence>
<comment type="caution">
    <text evidence="9">The sequence shown here is derived from an EMBL/GenBank/DDBJ whole genome shotgun (WGS) entry which is preliminary data.</text>
</comment>
<evidence type="ECO:0000256" key="6">
    <source>
        <dbReference type="SAM" id="Phobius"/>
    </source>
</evidence>
<evidence type="ECO:0000256" key="4">
    <source>
        <dbReference type="ARBA" id="ARBA00023136"/>
    </source>
</evidence>
<dbReference type="EMBL" id="JABANN010000063">
    <property type="protein sequence ID" value="KAF4672915.1"/>
    <property type="molecule type" value="Genomic_DNA"/>
</dbReference>
<keyword evidence="2 6" id="KW-0812">Transmembrane</keyword>
<feature type="chain" id="PRO_5036205486" description="Transmembrane protein" evidence="7">
    <location>
        <begin position="20"/>
        <end position="521"/>
    </location>
</feature>
<evidence type="ECO:0000313" key="10">
    <source>
        <dbReference type="Proteomes" id="UP000570595"/>
    </source>
</evidence>
<feature type="compositionally biased region" description="Low complexity" evidence="5">
    <location>
        <begin position="481"/>
        <end position="491"/>
    </location>
</feature>
<comment type="subcellular location">
    <subcellularLocation>
        <location evidence="1">Membrane</location>
        <topology evidence="1">Multi-pass membrane protein</topology>
    </subcellularLocation>
</comment>
<evidence type="ECO:0000256" key="5">
    <source>
        <dbReference type="SAM" id="MobiDB-lite"/>
    </source>
</evidence>